<evidence type="ECO:0000313" key="2">
    <source>
        <dbReference type="Proteomes" id="UP000199428"/>
    </source>
</evidence>
<dbReference type="SUPFAM" id="SSF53474">
    <property type="entry name" value="alpha/beta-Hydrolases"/>
    <property type="match status" value="1"/>
</dbReference>
<organism evidence="1 2">
    <name type="scientific">Pseudobutyrivibrio xylanivorans</name>
    <dbReference type="NCBI Taxonomy" id="185007"/>
    <lineage>
        <taxon>Bacteria</taxon>
        <taxon>Bacillati</taxon>
        <taxon>Bacillota</taxon>
        <taxon>Clostridia</taxon>
        <taxon>Lachnospirales</taxon>
        <taxon>Lachnospiraceae</taxon>
        <taxon>Pseudobutyrivibrio</taxon>
    </lineage>
</organism>
<dbReference type="Proteomes" id="UP000199428">
    <property type="component" value="Unassembled WGS sequence"/>
</dbReference>
<evidence type="ECO:0000313" key="1">
    <source>
        <dbReference type="EMBL" id="SCZ79894.1"/>
    </source>
</evidence>
<protein>
    <recommendedName>
        <fullName evidence="3">Alpha/beta hydrolase</fullName>
    </recommendedName>
</protein>
<reference evidence="1 2" key="1">
    <citation type="submission" date="2016-10" db="EMBL/GenBank/DDBJ databases">
        <authorList>
            <person name="de Groot N.N."/>
        </authorList>
    </citation>
    <scope>NUCLEOTIDE SEQUENCE [LARGE SCALE GENOMIC DNA]</scope>
    <source>
        <strain evidence="1 2">DSM 10317</strain>
    </source>
</reference>
<dbReference type="EMBL" id="FMWK01000011">
    <property type="protein sequence ID" value="SCZ79894.1"/>
    <property type="molecule type" value="Genomic_DNA"/>
</dbReference>
<accession>A0A1G5S0I5</accession>
<name>A0A1G5S0I5_PSEXY</name>
<sequence>MQFEEIGNMSGKTLMLLPGTCCDWQTNFGTVIPELAEKYHLICVNYDGFDGSDDIFPDMITVTEKIENYIRENHYGRLDGAIGSSLGSSFVGQLVMRKNVHIDHAIFGSPDLDQSGKVAAKLQSMLVVPLLTSFTKSEKKRNKTKEKLKSFFLMNDETAEKFMSCFSKFNPESIKNEYYTDLLTHLEDDIEVEHTRAHFIYANKMGEKYLKRYKKYFHNPEIREFDMQHEQWLFGEKEYSEPVLRAIDEFMDVAV</sequence>
<gene>
    <name evidence="1" type="ORF">SAMN02910350_02008</name>
</gene>
<dbReference type="RefSeq" id="WP_242870452.1">
    <property type="nucleotide sequence ID" value="NZ_FMWK01000011.1"/>
</dbReference>
<dbReference type="InterPro" id="IPR029058">
    <property type="entry name" value="AB_hydrolase_fold"/>
</dbReference>
<evidence type="ECO:0008006" key="3">
    <source>
        <dbReference type="Google" id="ProtNLM"/>
    </source>
</evidence>
<dbReference type="Gene3D" id="3.40.50.1820">
    <property type="entry name" value="alpha/beta hydrolase"/>
    <property type="match status" value="1"/>
</dbReference>
<proteinExistence type="predicted"/>
<dbReference type="AlphaFoldDB" id="A0A1G5S0I5"/>